<dbReference type="GO" id="GO:0043565">
    <property type="term" value="F:sequence-specific DNA binding"/>
    <property type="evidence" value="ECO:0007669"/>
    <property type="project" value="InterPro"/>
</dbReference>
<organism evidence="9 10">
    <name type="scientific">Musa troglodytarum</name>
    <name type="common">fe'i banana</name>
    <dbReference type="NCBI Taxonomy" id="320322"/>
    <lineage>
        <taxon>Eukaryota</taxon>
        <taxon>Viridiplantae</taxon>
        <taxon>Streptophyta</taxon>
        <taxon>Embryophyta</taxon>
        <taxon>Tracheophyta</taxon>
        <taxon>Spermatophyta</taxon>
        <taxon>Magnoliopsida</taxon>
        <taxon>Liliopsida</taxon>
        <taxon>Zingiberales</taxon>
        <taxon>Musaceae</taxon>
        <taxon>Musa</taxon>
    </lineage>
</organism>
<dbReference type="Pfam" id="PF03106">
    <property type="entry name" value="WRKY"/>
    <property type="match status" value="1"/>
</dbReference>
<evidence type="ECO:0000256" key="6">
    <source>
        <dbReference type="SAM" id="Coils"/>
    </source>
</evidence>
<evidence type="ECO:0000256" key="7">
    <source>
        <dbReference type="SAM" id="SignalP"/>
    </source>
</evidence>
<dbReference type="GO" id="GO:0003700">
    <property type="term" value="F:DNA-binding transcription factor activity"/>
    <property type="evidence" value="ECO:0007669"/>
    <property type="project" value="InterPro"/>
</dbReference>
<keyword evidence="6" id="KW-0175">Coiled coil</keyword>
<dbReference type="GO" id="GO:0005634">
    <property type="term" value="C:nucleus"/>
    <property type="evidence" value="ECO:0007669"/>
    <property type="project" value="UniProtKB-SubCell"/>
</dbReference>
<protein>
    <submittedName>
        <fullName evidence="9">WRKY</fullName>
    </submittedName>
</protein>
<dbReference type="InterPro" id="IPR036576">
    <property type="entry name" value="WRKY_dom_sf"/>
</dbReference>
<evidence type="ECO:0000256" key="5">
    <source>
        <dbReference type="ARBA" id="ARBA00023242"/>
    </source>
</evidence>
<dbReference type="SUPFAM" id="SSF118290">
    <property type="entry name" value="WRKY DNA-binding domain"/>
    <property type="match status" value="1"/>
</dbReference>
<dbReference type="EMBL" id="CP097511">
    <property type="protein sequence ID" value="URE49251.1"/>
    <property type="molecule type" value="Genomic_DNA"/>
</dbReference>
<sequence length="332" mass="36679">MCKAWDLSFLLRLLAQADEQMKQLEANLGDASAADHCRSLVQQISAALEEAVSMAKLMDSEGPQQPAWPDNAAVDLPRWNSEGMRRENSETVLKEQERREMCKKRIFVRQGYLTVVIFGSQENSAQTDDPVQVSGSQAGGVPEDGYSWKKYGQKEILGTRHRRATTDALAATASDVLQRSKCRDPIGTPASSTLLTEGNTLAWRACKRLSIMKLQRCLKHSIISKTSSCLCPKTSFMEMQDHDLVSSFSFPSTPLSSFEPKNQIFSYANPMENDYSSTFSSPLTSAPTSEWNYLAVSPCQMSSYGGGTADAALKLSHVEFDPISSIDALKFF</sequence>
<feature type="domain" description="WRKY" evidence="8">
    <location>
        <begin position="142"/>
        <end position="191"/>
    </location>
</feature>
<dbReference type="Gene3D" id="2.20.25.80">
    <property type="entry name" value="WRKY domain"/>
    <property type="match status" value="1"/>
</dbReference>
<proteinExistence type="predicted"/>
<dbReference type="AlphaFoldDB" id="A0A9E7LD85"/>
<accession>A0A9E7LD85</accession>
<comment type="subcellular location">
    <subcellularLocation>
        <location evidence="1">Nucleus</location>
    </subcellularLocation>
</comment>
<name>A0A9E7LD85_9LILI</name>
<keyword evidence="5" id="KW-0539">Nucleus</keyword>
<keyword evidence="3" id="KW-0238">DNA-binding</keyword>
<evidence type="ECO:0000259" key="8">
    <source>
        <dbReference type="SMART" id="SM00774"/>
    </source>
</evidence>
<evidence type="ECO:0000313" key="10">
    <source>
        <dbReference type="Proteomes" id="UP001055439"/>
    </source>
</evidence>
<reference evidence="9" key="1">
    <citation type="submission" date="2022-05" db="EMBL/GenBank/DDBJ databases">
        <title>The Musa troglodytarum L. genome provides insights into the mechanism of non-climacteric behaviour and enrichment of carotenoids.</title>
        <authorList>
            <person name="Wang J."/>
        </authorList>
    </citation>
    <scope>NUCLEOTIDE SEQUENCE</scope>
    <source>
        <tissue evidence="9">Leaf</tissue>
    </source>
</reference>
<feature type="coiled-coil region" evidence="6">
    <location>
        <begin position="7"/>
        <end position="34"/>
    </location>
</feature>
<keyword evidence="2" id="KW-0805">Transcription regulation</keyword>
<gene>
    <name evidence="9" type="ORF">MUK42_21552</name>
</gene>
<keyword evidence="4" id="KW-0804">Transcription</keyword>
<evidence type="ECO:0000256" key="4">
    <source>
        <dbReference type="ARBA" id="ARBA00023163"/>
    </source>
</evidence>
<dbReference type="PANTHER" id="PTHR31282">
    <property type="entry name" value="WRKY TRANSCRIPTION FACTOR 21-RELATED"/>
    <property type="match status" value="1"/>
</dbReference>
<dbReference type="SMART" id="SM00774">
    <property type="entry name" value="WRKY"/>
    <property type="match status" value="1"/>
</dbReference>
<feature type="signal peptide" evidence="7">
    <location>
        <begin position="1"/>
        <end position="17"/>
    </location>
</feature>
<evidence type="ECO:0000256" key="1">
    <source>
        <dbReference type="ARBA" id="ARBA00004123"/>
    </source>
</evidence>
<dbReference type="OrthoDB" id="1888929at2759"/>
<evidence type="ECO:0000256" key="3">
    <source>
        <dbReference type="ARBA" id="ARBA00023125"/>
    </source>
</evidence>
<dbReference type="InterPro" id="IPR044810">
    <property type="entry name" value="WRKY_plant"/>
</dbReference>
<feature type="chain" id="PRO_5038979506" evidence="7">
    <location>
        <begin position="18"/>
        <end position="332"/>
    </location>
</feature>
<keyword evidence="7" id="KW-0732">Signal</keyword>
<evidence type="ECO:0000256" key="2">
    <source>
        <dbReference type="ARBA" id="ARBA00023015"/>
    </source>
</evidence>
<dbReference type="InterPro" id="IPR003657">
    <property type="entry name" value="WRKY_dom"/>
</dbReference>
<evidence type="ECO:0000313" key="9">
    <source>
        <dbReference type="EMBL" id="URE49251.1"/>
    </source>
</evidence>
<dbReference type="Proteomes" id="UP001055439">
    <property type="component" value="Chromosome 9"/>
</dbReference>
<keyword evidence="10" id="KW-1185">Reference proteome</keyword>